<dbReference type="RefSeq" id="WP_115897763.1">
    <property type="nucleotide sequence ID" value="NZ_QUNG01000006.1"/>
</dbReference>
<dbReference type="Pfam" id="PF01035">
    <property type="entry name" value="DNA_binding_1"/>
    <property type="match status" value="1"/>
</dbReference>
<evidence type="ECO:0000313" key="4">
    <source>
        <dbReference type="Proteomes" id="UP000256542"/>
    </source>
</evidence>
<evidence type="ECO:0000256" key="1">
    <source>
        <dbReference type="ARBA" id="ARBA00022763"/>
    </source>
</evidence>
<dbReference type="Gene3D" id="1.10.10.10">
    <property type="entry name" value="Winged helix-like DNA-binding domain superfamily/Winged helix DNA-binding domain"/>
    <property type="match status" value="1"/>
</dbReference>
<reference evidence="3 4" key="1">
    <citation type="submission" date="2018-08" db="EMBL/GenBank/DDBJ databases">
        <title>Genomic Encyclopedia of Type Strains, Phase III (KMG-III): the genomes of soil and plant-associated and newly described type strains.</title>
        <authorList>
            <person name="Whitman W."/>
        </authorList>
    </citation>
    <scope>NUCLEOTIDE SEQUENCE [LARGE SCALE GENOMIC DNA]</scope>
    <source>
        <strain evidence="3 4">CECT 7375</strain>
    </source>
</reference>
<keyword evidence="4" id="KW-1185">Reference proteome</keyword>
<protein>
    <submittedName>
        <fullName evidence="3">O(6)-alkylguanine repair protein YbaZ</fullName>
    </submittedName>
</protein>
<dbReference type="InterPro" id="IPR036388">
    <property type="entry name" value="WH-like_DNA-bd_sf"/>
</dbReference>
<dbReference type="Proteomes" id="UP000256542">
    <property type="component" value="Unassembled WGS sequence"/>
</dbReference>
<accession>A0A3E0DMI4</accession>
<sequence>MTNQAMDNFKSQVFLILNSIPFGECIAYGELAAQAGFPNHARQVGAIMKKLPKDTSLPWHRVVNAQRRISFAENTDGYLRQKEKLEQEGWLIVGTKLQLKNKDS</sequence>
<evidence type="ECO:0000259" key="2">
    <source>
        <dbReference type="Pfam" id="PF01035"/>
    </source>
</evidence>
<keyword evidence="1" id="KW-0227">DNA damage</keyword>
<dbReference type="CDD" id="cd06445">
    <property type="entry name" value="ATase"/>
    <property type="match status" value="1"/>
</dbReference>
<dbReference type="PANTHER" id="PTHR42942">
    <property type="entry name" value="6-O-METHYLGUANINE DNA METHYLTRANSFERASE"/>
    <property type="match status" value="1"/>
</dbReference>
<proteinExistence type="predicted"/>
<dbReference type="PANTHER" id="PTHR42942:SF1">
    <property type="entry name" value="ALKYLTRANSFERASE-LIKE PROTEIN 1"/>
    <property type="match status" value="1"/>
</dbReference>
<comment type="caution">
    <text evidence="3">The sequence shown here is derived from an EMBL/GenBank/DDBJ whole genome shotgun (WGS) entry which is preliminary data.</text>
</comment>
<dbReference type="AlphaFoldDB" id="A0A3E0DMI4"/>
<dbReference type="InterPro" id="IPR014048">
    <property type="entry name" value="MethylDNA_cys_MeTrfase_DNA-bd"/>
</dbReference>
<evidence type="ECO:0000313" key="3">
    <source>
        <dbReference type="EMBL" id="REG83285.1"/>
    </source>
</evidence>
<dbReference type="OrthoDB" id="9132167at2"/>
<organism evidence="3 4">
    <name type="scientific">Marinomonas pollencensis</name>
    <dbReference type="NCBI Taxonomy" id="491954"/>
    <lineage>
        <taxon>Bacteria</taxon>
        <taxon>Pseudomonadati</taxon>
        <taxon>Pseudomonadota</taxon>
        <taxon>Gammaproteobacteria</taxon>
        <taxon>Oceanospirillales</taxon>
        <taxon>Oceanospirillaceae</taxon>
        <taxon>Marinomonas</taxon>
    </lineage>
</organism>
<gene>
    <name evidence="3" type="ORF">DFP81_106145</name>
</gene>
<dbReference type="SUPFAM" id="SSF46767">
    <property type="entry name" value="Methylated DNA-protein cysteine methyltransferase, C-terminal domain"/>
    <property type="match status" value="1"/>
</dbReference>
<dbReference type="GO" id="GO:0006281">
    <property type="term" value="P:DNA repair"/>
    <property type="evidence" value="ECO:0007669"/>
    <property type="project" value="InterPro"/>
</dbReference>
<feature type="domain" description="Methylated-DNA-[protein]-cysteine S-methyltransferase DNA binding" evidence="2">
    <location>
        <begin position="8"/>
        <end position="89"/>
    </location>
</feature>
<dbReference type="GO" id="GO:0003824">
    <property type="term" value="F:catalytic activity"/>
    <property type="evidence" value="ECO:0007669"/>
    <property type="project" value="InterPro"/>
</dbReference>
<name>A0A3E0DMI4_9GAMM</name>
<dbReference type="InterPro" id="IPR052520">
    <property type="entry name" value="ATL_DNA_repair"/>
</dbReference>
<dbReference type="EMBL" id="QUNG01000006">
    <property type="protein sequence ID" value="REG83285.1"/>
    <property type="molecule type" value="Genomic_DNA"/>
</dbReference>
<dbReference type="InterPro" id="IPR036217">
    <property type="entry name" value="MethylDNA_cys_MeTrfase_DNAb"/>
</dbReference>